<name>A0A8S3JVS1_9BILA</name>
<proteinExistence type="predicted"/>
<protein>
    <submittedName>
        <fullName evidence="1">Uncharacterized protein</fullName>
    </submittedName>
</protein>
<reference evidence="1" key="1">
    <citation type="submission" date="2021-02" db="EMBL/GenBank/DDBJ databases">
        <authorList>
            <person name="Nowell W R."/>
        </authorList>
    </citation>
    <scope>NUCLEOTIDE SEQUENCE</scope>
</reference>
<comment type="caution">
    <text evidence="1">The sequence shown here is derived from an EMBL/GenBank/DDBJ whole genome shotgun (WGS) entry which is preliminary data.</text>
</comment>
<dbReference type="AlphaFoldDB" id="A0A8S3JVS1"/>
<organism evidence="1 2">
    <name type="scientific">Rotaria magnacalcarata</name>
    <dbReference type="NCBI Taxonomy" id="392030"/>
    <lineage>
        <taxon>Eukaryota</taxon>
        <taxon>Metazoa</taxon>
        <taxon>Spiralia</taxon>
        <taxon>Gnathifera</taxon>
        <taxon>Rotifera</taxon>
        <taxon>Eurotatoria</taxon>
        <taxon>Bdelloidea</taxon>
        <taxon>Philodinida</taxon>
        <taxon>Philodinidae</taxon>
        <taxon>Rotaria</taxon>
    </lineage>
</organism>
<sequence>MERNLEMIMKMPYIFNPMKWRWEAEKQVKITISSNTNTKTCDITVEGRDSDNQKVKQEFDSFLSWLRNCAVIRHPNAGKKINENDICLLFSRLLQSSQEMWEGIFIVAEDSFSIENADRRLQLCENAVSTIPLRLNIVATALKTDLSSTY</sequence>
<evidence type="ECO:0000313" key="1">
    <source>
        <dbReference type="EMBL" id="CAF5221570.1"/>
    </source>
</evidence>
<dbReference type="Proteomes" id="UP000681720">
    <property type="component" value="Unassembled WGS sequence"/>
</dbReference>
<accession>A0A8S3JVS1</accession>
<evidence type="ECO:0000313" key="2">
    <source>
        <dbReference type="Proteomes" id="UP000681720"/>
    </source>
</evidence>
<dbReference type="EMBL" id="CAJOBJ010366999">
    <property type="protein sequence ID" value="CAF5221570.1"/>
    <property type="molecule type" value="Genomic_DNA"/>
</dbReference>
<gene>
    <name evidence="1" type="ORF">GIL414_LOCUS84615</name>
</gene>